<reference evidence="2" key="2">
    <citation type="journal article" date="2015" name="Data Brief">
        <title>Shoot transcriptome of the giant reed, Arundo donax.</title>
        <authorList>
            <person name="Barrero R.A."/>
            <person name="Guerrero F.D."/>
            <person name="Moolhuijzen P."/>
            <person name="Goolsby J.A."/>
            <person name="Tidwell J."/>
            <person name="Bellgard S.E."/>
            <person name="Bellgard M.I."/>
        </authorList>
    </citation>
    <scope>NUCLEOTIDE SEQUENCE</scope>
    <source>
        <tissue evidence="2">Shoot tissue taken approximately 20 cm above the soil surface</tissue>
    </source>
</reference>
<keyword evidence="1" id="KW-0812">Transmembrane</keyword>
<organism evidence="2">
    <name type="scientific">Arundo donax</name>
    <name type="common">Giant reed</name>
    <name type="synonym">Donax arundinaceus</name>
    <dbReference type="NCBI Taxonomy" id="35708"/>
    <lineage>
        <taxon>Eukaryota</taxon>
        <taxon>Viridiplantae</taxon>
        <taxon>Streptophyta</taxon>
        <taxon>Embryophyta</taxon>
        <taxon>Tracheophyta</taxon>
        <taxon>Spermatophyta</taxon>
        <taxon>Magnoliopsida</taxon>
        <taxon>Liliopsida</taxon>
        <taxon>Poales</taxon>
        <taxon>Poaceae</taxon>
        <taxon>PACMAD clade</taxon>
        <taxon>Arundinoideae</taxon>
        <taxon>Arundineae</taxon>
        <taxon>Arundo</taxon>
    </lineage>
</organism>
<dbReference type="AlphaFoldDB" id="A0A0A8XXT8"/>
<keyword evidence="1" id="KW-0472">Membrane</keyword>
<name>A0A0A8XXT8_ARUDO</name>
<proteinExistence type="predicted"/>
<sequence length="62" mass="7388">MLDATTILLLYMVMLPSPYSLLKLRSHEHTQKMDRHHDSLSLHIYNRLVTATDPKQRRRRTS</sequence>
<accession>A0A0A8XXT8</accession>
<keyword evidence="1" id="KW-1133">Transmembrane helix</keyword>
<dbReference type="EMBL" id="GBRH01279239">
    <property type="protein sequence ID" value="JAD18656.1"/>
    <property type="molecule type" value="Transcribed_RNA"/>
</dbReference>
<evidence type="ECO:0000256" key="1">
    <source>
        <dbReference type="SAM" id="Phobius"/>
    </source>
</evidence>
<feature type="transmembrane region" description="Helical" evidence="1">
    <location>
        <begin position="6"/>
        <end position="24"/>
    </location>
</feature>
<reference evidence="2" key="1">
    <citation type="submission" date="2014-09" db="EMBL/GenBank/DDBJ databases">
        <authorList>
            <person name="Magalhaes I.L.F."/>
            <person name="Oliveira U."/>
            <person name="Santos F.R."/>
            <person name="Vidigal T.H.D.A."/>
            <person name="Brescovit A.D."/>
            <person name="Santos A.J."/>
        </authorList>
    </citation>
    <scope>NUCLEOTIDE SEQUENCE</scope>
    <source>
        <tissue evidence="2">Shoot tissue taken approximately 20 cm above the soil surface</tissue>
    </source>
</reference>
<evidence type="ECO:0000313" key="2">
    <source>
        <dbReference type="EMBL" id="JAD18656.1"/>
    </source>
</evidence>
<protein>
    <submittedName>
        <fullName evidence="2">Uncharacterized protein</fullName>
    </submittedName>
</protein>